<keyword evidence="3" id="KW-1185">Reference proteome</keyword>
<gene>
    <name evidence="2" type="ORF">GCM10023196_001410</name>
</gene>
<keyword evidence="1" id="KW-0732">Signal</keyword>
<name>A0ABP8TYT6_9ACTN</name>
<dbReference type="Proteomes" id="UP001501442">
    <property type="component" value="Unassembled WGS sequence"/>
</dbReference>
<reference evidence="3" key="1">
    <citation type="journal article" date="2019" name="Int. J. Syst. Evol. Microbiol.">
        <title>The Global Catalogue of Microorganisms (GCM) 10K type strain sequencing project: providing services to taxonomists for standard genome sequencing and annotation.</title>
        <authorList>
            <consortium name="The Broad Institute Genomics Platform"/>
            <consortium name="The Broad Institute Genome Sequencing Center for Infectious Disease"/>
            <person name="Wu L."/>
            <person name="Ma J."/>
        </authorList>
    </citation>
    <scope>NUCLEOTIDE SEQUENCE [LARGE SCALE GENOMIC DNA]</scope>
    <source>
        <strain evidence="3">JCM 17939</strain>
    </source>
</reference>
<evidence type="ECO:0000313" key="2">
    <source>
        <dbReference type="EMBL" id="GAA4619831.1"/>
    </source>
</evidence>
<protein>
    <recommendedName>
        <fullName evidence="4">Peptidase inhibitor family I36</fullName>
    </recommendedName>
</protein>
<sequence length="137" mass="14806">MKRALALTVSALSLTTAGLIAPATAAQATTATQAKGRDYWVCLNGYFCLGDYPSMSIHGASWGTNHLGKGCIKSLPKKIDNKASSMDNGSRFKVWLYDKKNCAGVSGYQAKKYSKDKNLKTNKFGVNMDNRVSSIKS</sequence>
<proteinExistence type="predicted"/>
<comment type="caution">
    <text evidence="2">The sequence shown here is derived from an EMBL/GenBank/DDBJ whole genome shotgun (WGS) entry which is preliminary data.</text>
</comment>
<evidence type="ECO:0000256" key="1">
    <source>
        <dbReference type="SAM" id="SignalP"/>
    </source>
</evidence>
<feature type="chain" id="PRO_5045235261" description="Peptidase inhibitor family I36" evidence="1">
    <location>
        <begin position="26"/>
        <end position="137"/>
    </location>
</feature>
<feature type="signal peptide" evidence="1">
    <location>
        <begin position="1"/>
        <end position="25"/>
    </location>
</feature>
<evidence type="ECO:0000313" key="3">
    <source>
        <dbReference type="Proteomes" id="UP001501442"/>
    </source>
</evidence>
<accession>A0ABP8TYT6</accession>
<evidence type="ECO:0008006" key="4">
    <source>
        <dbReference type="Google" id="ProtNLM"/>
    </source>
</evidence>
<organism evidence="2 3">
    <name type="scientific">Actinoallomurus vinaceus</name>
    <dbReference type="NCBI Taxonomy" id="1080074"/>
    <lineage>
        <taxon>Bacteria</taxon>
        <taxon>Bacillati</taxon>
        <taxon>Actinomycetota</taxon>
        <taxon>Actinomycetes</taxon>
        <taxon>Streptosporangiales</taxon>
        <taxon>Thermomonosporaceae</taxon>
        <taxon>Actinoallomurus</taxon>
    </lineage>
</organism>
<dbReference type="EMBL" id="BAABHK010000001">
    <property type="protein sequence ID" value="GAA4619831.1"/>
    <property type="molecule type" value="Genomic_DNA"/>
</dbReference>
<dbReference type="Gene3D" id="2.60.20.10">
    <property type="entry name" value="Crystallins"/>
    <property type="match status" value="1"/>
</dbReference>
<dbReference type="Pfam" id="PF03995">
    <property type="entry name" value="Inhibitor_I36"/>
    <property type="match status" value="1"/>
</dbReference>
<dbReference type="RefSeq" id="WP_345428224.1">
    <property type="nucleotide sequence ID" value="NZ_BAABHK010000001.1"/>
</dbReference>